<dbReference type="PANTHER" id="PTHR33393">
    <property type="entry name" value="POLYGLUTAMINE SYNTHESIS ACCESSORY PROTEIN RV0574C-RELATED"/>
    <property type="match status" value="1"/>
</dbReference>
<dbReference type="InterPro" id="IPR029052">
    <property type="entry name" value="Metallo-depent_PP-like"/>
</dbReference>
<dbReference type="EMBL" id="CM002803">
    <property type="protein sequence ID" value="KEI68416.1"/>
    <property type="molecule type" value="Genomic_DNA"/>
</dbReference>
<reference evidence="4 5" key="1">
    <citation type="journal article" date="2014" name="Appl. Environ. Microbiol.">
        <title>Elucidation of insertion elements encoded on plasmids and in vitro construction of shuttle vectors from the toxic cyanobacterium Planktothrix.</title>
        <authorList>
            <person name="Christiansen G."/>
            <person name="Goesmann A."/>
            <person name="Kurmayer R."/>
        </authorList>
    </citation>
    <scope>NUCLEOTIDE SEQUENCE [LARGE SCALE GENOMIC DNA]</scope>
    <source>
        <strain evidence="4 5">NIVA-CYA 126/8</strain>
    </source>
</reference>
<organism evidence="4 5">
    <name type="scientific">Planktothrix agardhii (strain NIVA-CYA 126/8)</name>
    <dbReference type="NCBI Taxonomy" id="388467"/>
    <lineage>
        <taxon>Bacteria</taxon>
        <taxon>Bacillati</taxon>
        <taxon>Cyanobacteriota</taxon>
        <taxon>Cyanophyceae</taxon>
        <taxon>Oscillatoriophycideae</taxon>
        <taxon>Oscillatoriales</taxon>
        <taxon>Microcoleaceae</taxon>
        <taxon>Planktothrix</taxon>
    </lineage>
</organism>
<accession>A0A073CJW0</accession>
<gene>
    <name evidence="4" type="primary">capA</name>
    <name evidence="4" type="ORF">A19Y_3664</name>
</gene>
<dbReference type="InterPro" id="IPR019079">
    <property type="entry name" value="Capsule_synth_CapA"/>
</dbReference>
<protein>
    <submittedName>
        <fullName evidence="4">CapA</fullName>
    </submittedName>
</protein>
<sequence length="396" mass="43956">MKMMIFKSRWMTLILTSSLFIFSGGCSNTNPTKTAEVAAEIINPQPPQPQSYTKEAELIAVGDIMMHGAQIKSGYNPTTKTYNYDNFFKEVKGILSSGDWVIGNLETTLSGPETGYTGYPLFNAPDSLADAITKAGFNIISTTNNHSLDRGEKGVLKTLENVKKRGLISVGTAASVEEAEKIVIVEKNNISMAILAYSYGTNGIPIPKGKNYLVSLIDAKKITEDITKARKSGVDVVTVILHFGSEYQRQPNTTQKTLVKQLVDAGADIILGSHPHVVQPYQVFEQTGKLGKSKKAVVIYSMGNFVSNQREKYRDLGTIFKVNILKNFPNKTIEIKDIQTVPTWVHRYDQNGKYQFRILPIEQVLKSGKDPLLSAGDYRQLEIDLNNMNRHLNSLK</sequence>
<evidence type="ECO:0000313" key="5">
    <source>
        <dbReference type="Proteomes" id="UP000027395"/>
    </source>
</evidence>
<name>A0A073CJW0_PLAA1</name>
<dbReference type="PATRIC" id="fig|388467.6.peg.3613"/>
<feature type="chain" id="PRO_5001687592" evidence="2">
    <location>
        <begin position="24"/>
        <end position="396"/>
    </location>
</feature>
<comment type="similarity">
    <text evidence="1">Belongs to the CapA family.</text>
</comment>
<dbReference type="STRING" id="388467.A19Y_3664"/>
<evidence type="ECO:0000256" key="1">
    <source>
        <dbReference type="ARBA" id="ARBA00005662"/>
    </source>
</evidence>
<feature type="signal peptide" evidence="2">
    <location>
        <begin position="1"/>
        <end position="23"/>
    </location>
</feature>
<dbReference type="PROSITE" id="PS51257">
    <property type="entry name" value="PROKAR_LIPOPROTEIN"/>
    <property type="match status" value="1"/>
</dbReference>
<keyword evidence="5" id="KW-1185">Reference proteome</keyword>
<dbReference type="SUPFAM" id="SSF56300">
    <property type="entry name" value="Metallo-dependent phosphatases"/>
    <property type="match status" value="1"/>
</dbReference>
<proteinExistence type="inferred from homology"/>
<dbReference type="CDD" id="cd07381">
    <property type="entry name" value="MPP_CapA"/>
    <property type="match status" value="1"/>
</dbReference>
<keyword evidence="2" id="KW-0732">Signal</keyword>
<evidence type="ECO:0000259" key="3">
    <source>
        <dbReference type="SMART" id="SM00854"/>
    </source>
</evidence>
<dbReference type="Proteomes" id="UP000027395">
    <property type="component" value="Chromosome"/>
</dbReference>
<evidence type="ECO:0000256" key="2">
    <source>
        <dbReference type="SAM" id="SignalP"/>
    </source>
</evidence>
<dbReference type="Gene3D" id="3.60.21.10">
    <property type="match status" value="1"/>
</dbReference>
<dbReference type="AlphaFoldDB" id="A0A073CJW0"/>
<dbReference type="Pfam" id="PF09587">
    <property type="entry name" value="PGA_cap"/>
    <property type="match status" value="1"/>
</dbReference>
<dbReference type="SMART" id="SM00854">
    <property type="entry name" value="PGA_cap"/>
    <property type="match status" value="1"/>
</dbReference>
<evidence type="ECO:0000313" key="4">
    <source>
        <dbReference type="EMBL" id="KEI68416.1"/>
    </source>
</evidence>
<feature type="domain" description="Capsule synthesis protein CapA" evidence="3">
    <location>
        <begin position="57"/>
        <end position="309"/>
    </location>
</feature>
<dbReference type="eggNOG" id="COG2843">
    <property type="taxonomic scope" value="Bacteria"/>
</dbReference>
<dbReference type="PANTHER" id="PTHR33393:SF12">
    <property type="entry name" value="CAPSULE BIOSYNTHESIS PROTEIN CAPA"/>
    <property type="match status" value="1"/>
</dbReference>
<dbReference type="InterPro" id="IPR052169">
    <property type="entry name" value="CW_Biosynth-Accessory"/>
</dbReference>
<dbReference type="HOGENOM" id="CLU_038823_0_0_3"/>